<dbReference type="AlphaFoldDB" id="A0A1G7DG43"/>
<dbReference type="EMBL" id="FMZX01000044">
    <property type="protein sequence ID" value="SDE49980.1"/>
    <property type="molecule type" value="Genomic_DNA"/>
</dbReference>
<gene>
    <name evidence="1" type="ORF">SAMN04487779_104412</name>
</gene>
<protein>
    <submittedName>
        <fullName evidence="1">Uncharacterized protein</fullName>
    </submittedName>
</protein>
<reference evidence="1 2" key="1">
    <citation type="submission" date="2016-10" db="EMBL/GenBank/DDBJ databases">
        <authorList>
            <person name="de Groot N.N."/>
        </authorList>
    </citation>
    <scope>NUCLEOTIDE SEQUENCE [LARGE SCALE GENOMIC DNA]</scope>
    <source>
        <strain evidence="1 2">CPCC 100156</strain>
    </source>
</reference>
<keyword evidence="2" id="KW-1185">Reference proteome</keyword>
<sequence>MSLLPEPPLQPEKLHSLLEQTAADGPLSGPSYAYRGATIDCHKGGHVCRLMMPDHPLHGRGFGSVGTITPLVDLWVDERQLPKYMRVVPKVR</sequence>
<evidence type="ECO:0000313" key="1">
    <source>
        <dbReference type="EMBL" id="SDE49980.1"/>
    </source>
</evidence>
<name>A0A1G7DG43_9PROT</name>
<organism evidence="1 2">
    <name type="scientific">Belnapia rosea</name>
    <dbReference type="NCBI Taxonomy" id="938405"/>
    <lineage>
        <taxon>Bacteria</taxon>
        <taxon>Pseudomonadati</taxon>
        <taxon>Pseudomonadota</taxon>
        <taxon>Alphaproteobacteria</taxon>
        <taxon>Acetobacterales</taxon>
        <taxon>Roseomonadaceae</taxon>
        <taxon>Belnapia</taxon>
    </lineage>
</organism>
<dbReference type="Proteomes" id="UP000198925">
    <property type="component" value="Unassembled WGS sequence"/>
</dbReference>
<evidence type="ECO:0000313" key="2">
    <source>
        <dbReference type="Proteomes" id="UP000198925"/>
    </source>
</evidence>
<accession>A0A1G7DG43</accession>
<proteinExistence type="predicted"/>